<sequence length="32" mass="3333">MTGIGVATDRRRQRCGDCSLAAESMEGGCVVC</sequence>
<reference evidence="1" key="1">
    <citation type="submission" date="2014-09" db="EMBL/GenBank/DDBJ databases">
        <authorList>
            <person name="Magalhaes I.L.F."/>
            <person name="Oliveira U."/>
            <person name="Santos F.R."/>
            <person name="Vidigal T.H.D.A."/>
            <person name="Brescovit A.D."/>
            <person name="Santos A.J."/>
        </authorList>
    </citation>
    <scope>NUCLEOTIDE SEQUENCE</scope>
    <source>
        <tissue evidence="1">Shoot tissue taken approximately 20 cm above the soil surface</tissue>
    </source>
</reference>
<accession>A0A0A9AB38</accession>
<protein>
    <submittedName>
        <fullName evidence="1">Uncharacterized protein</fullName>
    </submittedName>
</protein>
<dbReference type="EMBL" id="GBRH01250782">
    <property type="protein sequence ID" value="JAD47113.1"/>
    <property type="molecule type" value="Transcribed_RNA"/>
</dbReference>
<organism evidence="1">
    <name type="scientific">Arundo donax</name>
    <name type="common">Giant reed</name>
    <name type="synonym">Donax arundinaceus</name>
    <dbReference type="NCBI Taxonomy" id="35708"/>
    <lineage>
        <taxon>Eukaryota</taxon>
        <taxon>Viridiplantae</taxon>
        <taxon>Streptophyta</taxon>
        <taxon>Embryophyta</taxon>
        <taxon>Tracheophyta</taxon>
        <taxon>Spermatophyta</taxon>
        <taxon>Magnoliopsida</taxon>
        <taxon>Liliopsida</taxon>
        <taxon>Poales</taxon>
        <taxon>Poaceae</taxon>
        <taxon>PACMAD clade</taxon>
        <taxon>Arundinoideae</taxon>
        <taxon>Arundineae</taxon>
        <taxon>Arundo</taxon>
    </lineage>
</organism>
<evidence type="ECO:0000313" key="1">
    <source>
        <dbReference type="EMBL" id="JAD47113.1"/>
    </source>
</evidence>
<name>A0A0A9AB38_ARUDO</name>
<proteinExistence type="predicted"/>
<dbReference type="AlphaFoldDB" id="A0A0A9AB38"/>
<reference evidence="1" key="2">
    <citation type="journal article" date="2015" name="Data Brief">
        <title>Shoot transcriptome of the giant reed, Arundo donax.</title>
        <authorList>
            <person name="Barrero R.A."/>
            <person name="Guerrero F.D."/>
            <person name="Moolhuijzen P."/>
            <person name="Goolsby J.A."/>
            <person name="Tidwell J."/>
            <person name="Bellgard S.E."/>
            <person name="Bellgard M.I."/>
        </authorList>
    </citation>
    <scope>NUCLEOTIDE SEQUENCE</scope>
    <source>
        <tissue evidence="1">Shoot tissue taken approximately 20 cm above the soil surface</tissue>
    </source>
</reference>